<proteinExistence type="predicted"/>
<protein>
    <submittedName>
        <fullName evidence="2">DUF4112 domain-containing protein</fullName>
    </submittedName>
</protein>
<gene>
    <name evidence="2" type="ORF">M6D89_14790</name>
</gene>
<sequence length="127" mass="14061">MNDSVEEKTQATQRAEQQAILARLDKFSRLMDSSVRIPLIGFRVGFEAIIGLVPFIGDFAGLLLSSYVLLEAQRAGASTGVKVKIATNMAIDFFGGLVPLVGDIFDAYFKANTRNTRILRKHLEERN</sequence>
<dbReference type="Pfam" id="PF13430">
    <property type="entry name" value="DUF4112"/>
    <property type="match status" value="1"/>
</dbReference>
<keyword evidence="1" id="KW-0812">Transmembrane</keyword>
<dbReference type="RefSeq" id="WP_253968859.1">
    <property type="nucleotide sequence ID" value="NZ_JAMFTH010000005.1"/>
</dbReference>
<name>A0A9X2I868_9GAMM</name>
<dbReference type="PANTHER" id="PTHR35519">
    <property type="entry name" value="MEMBRANE PROTEINS"/>
    <property type="match status" value="1"/>
</dbReference>
<evidence type="ECO:0000256" key="1">
    <source>
        <dbReference type="SAM" id="Phobius"/>
    </source>
</evidence>
<dbReference type="PANTHER" id="PTHR35519:SF2">
    <property type="entry name" value="PH DOMAIN PROTEIN"/>
    <property type="match status" value="1"/>
</dbReference>
<accession>A0A9X2I868</accession>
<keyword evidence="3" id="KW-1185">Reference proteome</keyword>
<organism evidence="2 3">
    <name type="scientific">Gilvimarinus xylanilyticus</name>
    <dbReference type="NCBI Taxonomy" id="2944139"/>
    <lineage>
        <taxon>Bacteria</taxon>
        <taxon>Pseudomonadati</taxon>
        <taxon>Pseudomonadota</taxon>
        <taxon>Gammaproteobacteria</taxon>
        <taxon>Cellvibrionales</taxon>
        <taxon>Cellvibrionaceae</taxon>
        <taxon>Gilvimarinus</taxon>
    </lineage>
</organism>
<dbReference type="EMBL" id="JAMFTH010000005">
    <property type="protein sequence ID" value="MCP8900572.1"/>
    <property type="molecule type" value="Genomic_DNA"/>
</dbReference>
<dbReference type="InterPro" id="IPR025187">
    <property type="entry name" value="DUF4112"/>
</dbReference>
<evidence type="ECO:0000313" key="2">
    <source>
        <dbReference type="EMBL" id="MCP8900572.1"/>
    </source>
</evidence>
<evidence type="ECO:0000313" key="3">
    <source>
        <dbReference type="Proteomes" id="UP001139319"/>
    </source>
</evidence>
<keyword evidence="1" id="KW-1133">Transmembrane helix</keyword>
<reference evidence="2" key="1">
    <citation type="submission" date="2022-05" db="EMBL/GenBank/DDBJ databases">
        <authorList>
            <person name="Sun H.-N."/>
        </authorList>
    </citation>
    <scope>NUCLEOTIDE SEQUENCE</scope>
    <source>
        <strain evidence="2">HB14</strain>
    </source>
</reference>
<keyword evidence="1" id="KW-0472">Membrane</keyword>
<reference evidence="2" key="2">
    <citation type="submission" date="2023-01" db="EMBL/GenBank/DDBJ databases">
        <title>Gilvimarinus xylanilyticus HB14 isolated from Caulerpa lentillifera aquaculture base in Hainan, China.</title>
        <authorList>
            <person name="Zhang Y.-J."/>
        </authorList>
    </citation>
    <scope>NUCLEOTIDE SEQUENCE</scope>
    <source>
        <strain evidence="2">HB14</strain>
    </source>
</reference>
<feature type="transmembrane region" description="Helical" evidence="1">
    <location>
        <begin position="48"/>
        <end position="70"/>
    </location>
</feature>
<dbReference type="AlphaFoldDB" id="A0A9X2I868"/>
<dbReference type="Proteomes" id="UP001139319">
    <property type="component" value="Unassembled WGS sequence"/>
</dbReference>
<comment type="caution">
    <text evidence="2">The sequence shown here is derived from an EMBL/GenBank/DDBJ whole genome shotgun (WGS) entry which is preliminary data.</text>
</comment>